<dbReference type="SMART" id="SM00028">
    <property type="entry name" value="TPR"/>
    <property type="match status" value="7"/>
</dbReference>
<evidence type="ECO:0000313" key="10">
    <source>
        <dbReference type="Proteomes" id="UP000324233"/>
    </source>
</evidence>
<sequence length="968" mass="105264">MPKDEIDGPGPMAAIGDAAKSDRSRAGSGGSRAIGGHRLDPAGMEDEEDAATLRHAAPGPAPSDPSPQERAGLPRVGSDFLGFQLLKVLGKGAFGVVYLARQAELADRLVVLKVTSRRDDEPRILAQLQHTNIVPIYSIHVTPSHQVVCMPYFGATTLDDVGEHIRSQDKLPETGFGLISSLIENRSDGRSDSASRPEMDAAPAPRVSDPDRGDAAGDAAQAGPSLSDDTLDYLKGLTYVEAVLWVGSRLASGLAHAHERRILHLDLKPANVLLTDEGQPMLLDLNLSMDLKQAGAPTPPGGTVLYMSPEQLDAFQSKTGEVDGRSDIYSLGVMLFELLTRRRHLPLSRGSSRGIVDGVIASRKAPSPPVRCWNKAVTPAVESIIRHCLEPDPARRYRDARELQEDIDRHLSNLPLRHAREPSLLERGAKWRRRHPTLASSATMAFVATICLVLACSMIWVALSDGRRDRAILGHLRFREDFQKSQLLLNTAHDGSTGHLMRGLEVARSAMAPYLDEDGRLKVSAPAFQELPGPEQASLRSDLAELILLEVRARIALAEQSEPAPRRGETYLWALDRLGCMRSIDRHLPSAFYQDRARLLAAIGRPVDAERDRRRGGRIRVRNARDHYLLGTSLLAQRQGDRAEPLLSRAVALDPRQFWAWFALGICHSDQGRNSDAAGDFAICTALVPQLAWPYLNRGLCLARCGRLTEAVTAYDQALRLDPGLAEARVDRGLALLELGHPDRALVDLDRAVASDVVGPAARAARAESLSRLGRHAESEAAFSELIAQSPGDPTPLVARGFSRLQRDPAGAAADFGRALELDPKNARAYLGRAHLARPRDQRAALAEAERALAIDPDFGDALQLRALIRAHLNDPGAEADVDRLLRVPTPQGLYNAACAMSILSRGRAEARYRTLSIRFLERALQAGLAPDNIADDPDLAPLAGTAEFLRILQALPRRPKAGTPALR</sequence>
<keyword evidence="10" id="KW-1185">Reference proteome</keyword>
<feature type="region of interest" description="Disordered" evidence="7">
    <location>
        <begin position="1"/>
        <end position="73"/>
    </location>
</feature>
<dbReference type="InterPro" id="IPR050498">
    <property type="entry name" value="Ycf3"/>
</dbReference>
<accession>A0A5B9WB09</accession>
<evidence type="ECO:0000256" key="4">
    <source>
        <dbReference type="ARBA" id="ARBA00022840"/>
    </source>
</evidence>
<feature type="compositionally biased region" description="Basic and acidic residues" evidence="7">
    <location>
        <begin position="186"/>
        <end position="199"/>
    </location>
</feature>
<keyword evidence="1" id="KW-0677">Repeat</keyword>
<feature type="binding site" evidence="6">
    <location>
        <position position="113"/>
    </location>
    <ligand>
        <name>ATP</name>
        <dbReference type="ChEBI" id="CHEBI:30616"/>
    </ligand>
</feature>
<evidence type="ECO:0000313" key="9">
    <source>
        <dbReference type="EMBL" id="QEH37667.1"/>
    </source>
</evidence>
<dbReference type="InterPro" id="IPR011990">
    <property type="entry name" value="TPR-like_helical_dom_sf"/>
</dbReference>
<dbReference type="InterPro" id="IPR000719">
    <property type="entry name" value="Prot_kinase_dom"/>
</dbReference>
<dbReference type="SUPFAM" id="SSF56112">
    <property type="entry name" value="Protein kinase-like (PK-like)"/>
    <property type="match status" value="1"/>
</dbReference>
<dbReference type="InterPro" id="IPR011009">
    <property type="entry name" value="Kinase-like_dom_sf"/>
</dbReference>
<reference evidence="9 10" key="1">
    <citation type="submission" date="2019-08" db="EMBL/GenBank/DDBJ databases">
        <title>Deep-cultivation of Planctomycetes and their phenomic and genomic characterization uncovers novel biology.</title>
        <authorList>
            <person name="Wiegand S."/>
            <person name="Jogler M."/>
            <person name="Boedeker C."/>
            <person name="Pinto D."/>
            <person name="Vollmers J."/>
            <person name="Rivas-Marin E."/>
            <person name="Kohn T."/>
            <person name="Peeters S.H."/>
            <person name="Heuer A."/>
            <person name="Rast P."/>
            <person name="Oberbeckmann S."/>
            <person name="Bunk B."/>
            <person name="Jeske O."/>
            <person name="Meyerdierks A."/>
            <person name="Storesund J.E."/>
            <person name="Kallscheuer N."/>
            <person name="Luecker S."/>
            <person name="Lage O.M."/>
            <person name="Pohl T."/>
            <person name="Merkel B.J."/>
            <person name="Hornburger P."/>
            <person name="Mueller R.-W."/>
            <person name="Bruemmer F."/>
            <person name="Labrenz M."/>
            <person name="Spormann A.M."/>
            <person name="Op den Camp H."/>
            <person name="Overmann J."/>
            <person name="Amann R."/>
            <person name="Jetten M.S.M."/>
            <person name="Mascher T."/>
            <person name="Medema M.H."/>
            <person name="Devos D.P."/>
            <person name="Kaster A.-K."/>
            <person name="Ovreas L."/>
            <person name="Rohde M."/>
            <person name="Galperin M.Y."/>
            <person name="Jogler C."/>
        </authorList>
    </citation>
    <scope>NUCLEOTIDE SEQUENCE [LARGE SCALE GENOMIC DNA]</scope>
    <source>
        <strain evidence="9 10">OJF2</strain>
    </source>
</reference>
<dbReference type="PANTHER" id="PTHR44858:SF1">
    <property type="entry name" value="UDP-N-ACETYLGLUCOSAMINE--PEPTIDE N-ACETYLGLUCOSAMINYLTRANSFERASE SPINDLY-RELATED"/>
    <property type="match status" value="1"/>
</dbReference>
<dbReference type="PROSITE" id="PS50005">
    <property type="entry name" value="TPR"/>
    <property type="match status" value="2"/>
</dbReference>
<dbReference type="KEGG" id="agv:OJF2_62580"/>
<dbReference type="InterPro" id="IPR008271">
    <property type="entry name" value="Ser/Thr_kinase_AS"/>
</dbReference>
<feature type="repeat" description="TPR" evidence="5">
    <location>
        <begin position="624"/>
        <end position="657"/>
    </location>
</feature>
<keyword evidence="4 6" id="KW-0067">ATP-binding</keyword>
<feature type="repeat" description="TPR" evidence="5">
    <location>
        <begin position="692"/>
        <end position="725"/>
    </location>
</feature>
<dbReference type="Gene3D" id="1.25.40.10">
    <property type="entry name" value="Tetratricopeptide repeat domain"/>
    <property type="match status" value="2"/>
</dbReference>
<dbReference type="Proteomes" id="UP000324233">
    <property type="component" value="Chromosome"/>
</dbReference>
<dbReference type="RefSeq" id="WP_168222134.1">
    <property type="nucleotide sequence ID" value="NZ_CP042997.1"/>
</dbReference>
<dbReference type="GO" id="GO:0004674">
    <property type="term" value="F:protein serine/threonine kinase activity"/>
    <property type="evidence" value="ECO:0007669"/>
    <property type="project" value="UniProtKB-EC"/>
</dbReference>
<evidence type="ECO:0000256" key="1">
    <source>
        <dbReference type="ARBA" id="ARBA00022737"/>
    </source>
</evidence>
<evidence type="ECO:0000256" key="3">
    <source>
        <dbReference type="ARBA" id="ARBA00022803"/>
    </source>
</evidence>
<keyword evidence="9" id="KW-0418">Kinase</keyword>
<dbReference type="AlphaFoldDB" id="A0A5B9WB09"/>
<evidence type="ECO:0000256" key="6">
    <source>
        <dbReference type="PROSITE-ProRule" id="PRU10141"/>
    </source>
</evidence>
<dbReference type="PANTHER" id="PTHR44858">
    <property type="entry name" value="TETRATRICOPEPTIDE REPEAT PROTEIN 6"/>
    <property type="match status" value="1"/>
</dbReference>
<dbReference type="PROSITE" id="PS50011">
    <property type="entry name" value="PROTEIN_KINASE_DOM"/>
    <property type="match status" value="1"/>
</dbReference>
<keyword evidence="2 6" id="KW-0547">Nucleotide-binding</keyword>
<dbReference type="EMBL" id="CP042997">
    <property type="protein sequence ID" value="QEH37667.1"/>
    <property type="molecule type" value="Genomic_DNA"/>
</dbReference>
<dbReference type="Pfam" id="PF00069">
    <property type="entry name" value="Pkinase"/>
    <property type="match status" value="1"/>
</dbReference>
<keyword evidence="3 5" id="KW-0802">TPR repeat</keyword>
<keyword evidence="9" id="KW-0808">Transferase</keyword>
<gene>
    <name evidence="9" type="primary">prkC_50</name>
    <name evidence="9" type="ORF">OJF2_62580</name>
</gene>
<protein>
    <submittedName>
        <fullName evidence="9">Serine/threonine-protein kinase PrkC</fullName>
        <ecNumber evidence="9">2.7.11.1</ecNumber>
    </submittedName>
</protein>
<dbReference type="Pfam" id="PF07719">
    <property type="entry name" value="TPR_2"/>
    <property type="match status" value="1"/>
</dbReference>
<evidence type="ECO:0000256" key="5">
    <source>
        <dbReference type="PROSITE-ProRule" id="PRU00339"/>
    </source>
</evidence>
<dbReference type="Pfam" id="PF13432">
    <property type="entry name" value="TPR_16"/>
    <property type="match status" value="3"/>
</dbReference>
<dbReference type="InterPro" id="IPR013105">
    <property type="entry name" value="TPR_2"/>
</dbReference>
<dbReference type="InterPro" id="IPR019734">
    <property type="entry name" value="TPR_rpt"/>
</dbReference>
<evidence type="ECO:0000256" key="2">
    <source>
        <dbReference type="ARBA" id="ARBA00022741"/>
    </source>
</evidence>
<dbReference type="PROSITE" id="PS00107">
    <property type="entry name" value="PROTEIN_KINASE_ATP"/>
    <property type="match status" value="1"/>
</dbReference>
<dbReference type="InterPro" id="IPR017441">
    <property type="entry name" value="Protein_kinase_ATP_BS"/>
</dbReference>
<dbReference type="EC" id="2.7.11.1" evidence="9"/>
<proteinExistence type="predicted"/>
<name>A0A5B9WB09_9BACT</name>
<organism evidence="9 10">
    <name type="scientific">Aquisphaera giovannonii</name>
    <dbReference type="NCBI Taxonomy" id="406548"/>
    <lineage>
        <taxon>Bacteria</taxon>
        <taxon>Pseudomonadati</taxon>
        <taxon>Planctomycetota</taxon>
        <taxon>Planctomycetia</taxon>
        <taxon>Isosphaerales</taxon>
        <taxon>Isosphaeraceae</taxon>
        <taxon>Aquisphaera</taxon>
    </lineage>
</organism>
<dbReference type="GO" id="GO:0005524">
    <property type="term" value="F:ATP binding"/>
    <property type="evidence" value="ECO:0007669"/>
    <property type="project" value="UniProtKB-UniRule"/>
</dbReference>
<feature type="domain" description="Protein kinase" evidence="8">
    <location>
        <begin position="83"/>
        <end position="411"/>
    </location>
</feature>
<dbReference type="SUPFAM" id="SSF48452">
    <property type="entry name" value="TPR-like"/>
    <property type="match status" value="1"/>
</dbReference>
<dbReference type="CDD" id="cd14014">
    <property type="entry name" value="STKc_PknB_like"/>
    <property type="match status" value="1"/>
</dbReference>
<feature type="region of interest" description="Disordered" evidence="7">
    <location>
        <begin position="186"/>
        <end position="225"/>
    </location>
</feature>
<dbReference type="SMART" id="SM00220">
    <property type="entry name" value="S_TKc"/>
    <property type="match status" value="1"/>
</dbReference>
<dbReference type="Gene3D" id="1.10.510.10">
    <property type="entry name" value="Transferase(Phosphotransferase) domain 1"/>
    <property type="match status" value="2"/>
</dbReference>
<evidence type="ECO:0000256" key="7">
    <source>
        <dbReference type="SAM" id="MobiDB-lite"/>
    </source>
</evidence>
<evidence type="ECO:0000259" key="8">
    <source>
        <dbReference type="PROSITE" id="PS50011"/>
    </source>
</evidence>
<dbReference type="PROSITE" id="PS00108">
    <property type="entry name" value="PROTEIN_KINASE_ST"/>
    <property type="match status" value="1"/>
</dbReference>